<accession>K7PBD4</accession>
<dbReference type="OrthoDB" id="323at10239"/>
<dbReference type="Proteomes" id="UP000118426">
    <property type="component" value="Segment"/>
</dbReference>
<feature type="region of interest" description="Disordered" evidence="2">
    <location>
        <begin position="1055"/>
        <end position="1092"/>
    </location>
</feature>
<reference evidence="3 4" key="1">
    <citation type="journal article" date="2013" name="J. Virol.">
        <title>Comparative genomics of carp herpesviruses.</title>
        <authorList>
            <person name="Davison A.J."/>
            <person name="Kurobe T."/>
            <person name="Gatherer D."/>
            <person name="Cunningham C."/>
            <person name="Korf I."/>
            <person name="Fukuda H."/>
            <person name="Hedrick R.P."/>
            <person name="Waltzek T.B."/>
        </authorList>
    </citation>
    <scope>NUCLEOTIDE SEQUENCE [LARGE SCALE GENOMIC DNA]</scope>
    <source>
        <strain evidence="3">NG-J1</strain>
    </source>
</reference>
<evidence type="ECO:0000256" key="1">
    <source>
        <dbReference type="SAM" id="Coils"/>
    </source>
</evidence>
<feature type="compositionally biased region" description="Basic and acidic residues" evidence="2">
    <location>
        <begin position="1075"/>
        <end position="1085"/>
    </location>
</feature>
<protein>
    <submittedName>
        <fullName evidence="3">Protein ORF87</fullName>
    </submittedName>
</protein>
<dbReference type="RefSeq" id="YP_007003750.1">
    <property type="nucleotide sequence ID" value="NC_019491.1"/>
</dbReference>
<dbReference type="GeneID" id="14011236"/>
<keyword evidence="1" id="KW-0175">Coiled coil</keyword>
<name>K7PBD4_9VIRU</name>
<keyword evidence="4" id="KW-1185">Reference proteome</keyword>
<evidence type="ECO:0000256" key="2">
    <source>
        <dbReference type="SAM" id="MobiDB-lite"/>
    </source>
</evidence>
<feature type="coiled-coil region" evidence="1">
    <location>
        <begin position="1016"/>
        <end position="1050"/>
    </location>
</feature>
<proteinExistence type="predicted"/>
<evidence type="ECO:0000313" key="3">
    <source>
        <dbReference type="EMBL" id="AFJ20384.1"/>
    </source>
</evidence>
<dbReference type="KEGG" id="vg:14011236"/>
<gene>
    <name evidence="3" type="ORF">CyHV1_ORF87</name>
</gene>
<organism evidence="3 4">
    <name type="scientific">Cyprinid herpesvirus 1</name>
    <dbReference type="NCBI Taxonomy" id="317858"/>
    <lineage>
        <taxon>Viruses</taxon>
        <taxon>Duplodnaviria</taxon>
        <taxon>Heunggongvirae</taxon>
        <taxon>Peploviricota</taxon>
        <taxon>Herviviricetes</taxon>
        <taxon>Herpesvirales</taxon>
        <taxon>Alloherpesviridae</taxon>
        <taxon>Cyvirus</taxon>
        <taxon>Cyvirus cyprinidallo1</taxon>
    </lineage>
</organism>
<sequence length="1092" mass="123015">MKRSQQQTNDSCAKMRRLYSMIEGQADAAAGCAQTVLPPAADCNQSSVKLQRLNDWLKTPAAEGKQPPCVYFIGIQTIKRHVRELPKIAYADRSSFLSSPDAGCKMVTKTDTVKIYYEAFLYDHELQYTTNIQTEKLKSISVADLDKWAPGAPGERPDPTFERMANAVRQFRARRPVTSLVSHVIAFVADQQNECIASPNHVHVAFLYKKNRKFFFEFHISNIMSIDAHSDNQVWQSKMCIMKKAAMAYVAPNKSPCLSPGSVTVLPPEPEGSEKQLSIESFFRKASVSEWRTFVLNNTQQALYFELLYNPETVITYALNYFYHKTICGDQTGLFEGLFGSQQNKGFVYTDPSCVEWLLTCMDLDRSDLGGPDHSAFGWTPRTDDDSDRFNVTNRVAFDNTAAWPDNCTNHAIAPEAQGLHYETDLNKIYVISTESHQLDAFLGRPVQDPKNPTAWLPNKHVPANTLTQACCNFVDKFYGKVLTDVNGMPASRDQQGKFFNRGTDFSVLTKSRELLHVKVPVIFNHQGLYTYVMVRVKLDAVLGKAAYVADNVHNKTLSASYTAALCKAAAELYPRDMLKTALANLFTKCYCFCQSLTKRMVPISYGREVDEVLRAHDSYNLIVELGLLPGEAQHPRVDPAYKPVDMGPQREFPGAEAVGWDMLDYHGPTSQVYSTYNANLVSDKTKAKTKTKAKRGGMADVGFEMPCHGANFSDTMTGLCGCGQTLSHGNQERPPSLCTLLFSRTHIYYWCRNPSGNDAKVLGTKSLMTVVHTTPDESSKGPMPNVFTAEFVRPNGAVDSLNAYGHTYFSTRTLNHKVGTLPNVEALNINGTLVEIPTFYTVTDDAIRRFNQILYNRPSLDAPVVYFAQFSTSNNHQNYSPSRALRLKKKEESLIRAKSTHTNSPTTFFCFMNINRWGYISLSKLHNGHASQVYQSLYGIKNLTKKYTKPEKELRLSIKQEHTLDDLTGSEKLLKNIIWSMYKIIPGFKQHVDDCQLFRVSLFINRMDSGEEIRINKLEKTLQSITEAYNSLKHELAKTTGELDHLKEKHCSLKHEHDQQQRQKDGWSGSPDALWERPDERRVSLDGCGSG</sequence>
<dbReference type="EMBL" id="JQ815363">
    <property type="protein sequence ID" value="AFJ20384.1"/>
    <property type="molecule type" value="Genomic_DNA"/>
</dbReference>
<evidence type="ECO:0000313" key="4">
    <source>
        <dbReference type="Proteomes" id="UP000118426"/>
    </source>
</evidence>
<feature type="compositionally biased region" description="Basic and acidic residues" evidence="2">
    <location>
        <begin position="1055"/>
        <end position="1066"/>
    </location>
</feature>